<evidence type="ECO:0000313" key="2">
    <source>
        <dbReference type="EMBL" id="MBD2199788.1"/>
    </source>
</evidence>
<comment type="caution">
    <text evidence="2">The sequence shown here is derived from an EMBL/GenBank/DDBJ whole genome shotgun (WGS) entry which is preliminary data.</text>
</comment>
<dbReference type="Proteomes" id="UP000658514">
    <property type="component" value="Unassembled WGS sequence"/>
</dbReference>
<organism evidence="2 3">
    <name type="scientific">Calothrix parietina FACHB-288</name>
    <dbReference type="NCBI Taxonomy" id="2692896"/>
    <lineage>
        <taxon>Bacteria</taxon>
        <taxon>Bacillati</taxon>
        <taxon>Cyanobacteriota</taxon>
        <taxon>Cyanophyceae</taxon>
        <taxon>Nostocales</taxon>
        <taxon>Calotrichaceae</taxon>
        <taxon>Calothrix</taxon>
    </lineage>
</organism>
<accession>A0ABR8AIJ4</accession>
<feature type="region of interest" description="Disordered" evidence="1">
    <location>
        <begin position="127"/>
        <end position="147"/>
    </location>
</feature>
<protein>
    <submittedName>
        <fullName evidence="2">Uncharacterized protein</fullName>
    </submittedName>
</protein>
<name>A0ABR8AIJ4_9CYAN</name>
<evidence type="ECO:0000313" key="3">
    <source>
        <dbReference type="Proteomes" id="UP000658514"/>
    </source>
</evidence>
<reference evidence="2 3" key="1">
    <citation type="journal article" date="2020" name="ISME J.">
        <title>Comparative genomics reveals insights into cyanobacterial evolution and habitat adaptation.</title>
        <authorList>
            <person name="Chen M.Y."/>
            <person name="Teng W.K."/>
            <person name="Zhao L."/>
            <person name="Hu C.X."/>
            <person name="Zhou Y.K."/>
            <person name="Han B.P."/>
            <person name="Song L.R."/>
            <person name="Shu W.S."/>
        </authorList>
    </citation>
    <scope>NUCLEOTIDE SEQUENCE [LARGE SCALE GENOMIC DNA]</scope>
    <source>
        <strain evidence="2 3">FACHB-288</strain>
    </source>
</reference>
<sequence length="161" mass="16892">MDFIKKLISGIVSFLTGLLPGKNKKSNGYYLELDEAKDTAKKAAATVVDNTKKVAETVTAAAPAAPKAESLNGTKAAAKKKSAKEAKPADVQLVQTAQGLKIEPGKNEKAAAAKVVKEEPKETTFAPKYVAATSGSTNGRRRPGANMSSYLDLALQVKTSK</sequence>
<keyword evidence="3" id="KW-1185">Reference proteome</keyword>
<evidence type="ECO:0000256" key="1">
    <source>
        <dbReference type="SAM" id="MobiDB-lite"/>
    </source>
</evidence>
<dbReference type="RefSeq" id="WP_190550390.1">
    <property type="nucleotide sequence ID" value="NZ_CAWPNO010000104.1"/>
</dbReference>
<proteinExistence type="predicted"/>
<gene>
    <name evidence="2" type="ORF">H6G24_30675</name>
</gene>
<dbReference type="EMBL" id="JACJQH010000068">
    <property type="protein sequence ID" value="MBD2199788.1"/>
    <property type="molecule type" value="Genomic_DNA"/>
</dbReference>